<evidence type="ECO:0000313" key="2">
    <source>
        <dbReference type="Proteomes" id="UP001596378"/>
    </source>
</evidence>
<evidence type="ECO:0000313" key="1">
    <source>
        <dbReference type="EMBL" id="MFC7151176.1"/>
    </source>
</evidence>
<dbReference type="Proteomes" id="UP001596378">
    <property type="component" value="Unassembled WGS sequence"/>
</dbReference>
<proteinExistence type="predicted"/>
<accession>A0ABW2FDA7</accession>
<evidence type="ECO:0008006" key="3">
    <source>
        <dbReference type="Google" id="ProtNLM"/>
    </source>
</evidence>
<gene>
    <name evidence="1" type="ORF">ACFQMJ_21785</name>
</gene>
<sequence length="90" mass="10073">MKGYPVYPYIGWQTKTVTEPVEFPPQHQDRVPGLEYLMEPRPIFDNPGYIGNGKLKGKVAIITGGDSGFARTLHTTIKRSSHVVRPSLFS</sequence>
<protein>
    <recommendedName>
        <fullName evidence="3">NAD(P)-dependent oxidoreductase</fullName>
    </recommendedName>
</protein>
<name>A0ABW2FDA7_9BACL</name>
<dbReference type="RefSeq" id="WP_378049526.1">
    <property type="nucleotide sequence ID" value="NZ_JBHMDN010000021.1"/>
</dbReference>
<dbReference type="EMBL" id="JBHTAI010000014">
    <property type="protein sequence ID" value="MFC7151176.1"/>
    <property type="molecule type" value="Genomic_DNA"/>
</dbReference>
<organism evidence="1 2">
    <name type="scientific">Cohnella cellulosilytica</name>
    <dbReference type="NCBI Taxonomy" id="986710"/>
    <lineage>
        <taxon>Bacteria</taxon>
        <taxon>Bacillati</taxon>
        <taxon>Bacillota</taxon>
        <taxon>Bacilli</taxon>
        <taxon>Bacillales</taxon>
        <taxon>Paenibacillaceae</taxon>
        <taxon>Cohnella</taxon>
    </lineage>
</organism>
<reference evidence="2" key="1">
    <citation type="journal article" date="2019" name="Int. J. Syst. Evol. Microbiol.">
        <title>The Global Catalogue of Microorganisms (GCM) 10K type strain sequencing project: providing services to taxonomists for standard genome sequencing and annotation.</title>
        <authorList>
            <consortium name="The Broad Institute Genomics Platform"/>
            <consortium name="The Broad Institute Genome Sequencing Center for Infectious Disease"/>
            <person name="Wu L."/>
            <person name="Ma J."/>
        </authorList>
    </citation>
    <scope>NUCLEOTIDE SEQUENCE [LARGE SCALE GENOMIC DNA]</scope>
    <source>
        <strain evidence="2">KCTC 12907</strain>
    </source>
</reference>
<keyword evidence="2" id="KW-1185">Reference proteome</keyword>
<comment type="caution">
    <text evidence="1">The sequence shown here is derived from an EMBL/GenBank/DDBJ whole genome shotgun (WGS) entry which is preliminary data.</text>
</comment>